<dbReference type="Proteomes" id="UP000298200">
    <property type="component" value="Unassembled WGS sequence"/>
</dbReference>
<accession>A0ABY2LXY0</accession>
<dbReference type="RefSeq" id="WP_135636972.1">
    <property type="nucleotide sequence ID" value="NZ_RQFU01000020.1"/>
</dbReference>
<evidence type="ECO:0000256" key="3">
    <source>
        <dbReference type="ARBA" id="ARBA00022737"/>
    </source>
</evidence>
<keyword evidence="3" id="KW-0677">Repeat</keyword>
<keyword evidence="2" id="KW-0812">Transmembrane</keyword>
<evidence type="ECO:0000256" key="8">
    <source>
        <dbReference type="PROSITE-ProRule" id="PRU00339"/>
    </source>
</evidence>
<evidence type="ECO:0000256" key="7">
    <source>
        <dbReference type="ARBA" id="ARBA00038030"/>
    </source>
</evidence>
<feature type="signal peptide" evidence="9">
    <location>
        <begin position="1"/>
        <end position="29"/>
    </location>
</feature>
<gene>
    <name evidence="10" type="ORF">EHQ46_15860</name>
</gene>
<evidence type="ECO:0000256" key="2">
    <source>
        <dbReference type="ARBA" id="ARBA00022692"/>
    </source>
</evidence>
<evidence type="ECO:0008006" key="12">
    <source>
        <dbReference type="Google" id="ProtNLM"/>
    </source>
</evidence>
<keyword evidence="6" id="KW-0472">Membrane</keyword>
<dbReference type="SUPFAM" id="SSF48452">
    <property type="entry name" value="TPR-like"/>
    <property type="match status" value="1"/>
</dbReference>
<proteinExistence type="inferred from homology"/>
<dbReference type="PANTHER" id="PTHR46208">
    <property type="entry name" value="MITOCHONDRIAL IMPORT RECEPTOR SUBUNIT TOM70"/>
    <property type="match status" value="1"/>
</dbReference>
<evidence type="ECO:0000313" key="11">
    <source>
        <dbReference type="Proteomes" id="UP000298200"/>
    </source>
</evidence>
<reference evidence="11" key="1">
    <citation type="journal article" date="2019" name="PLoS Negl. Trop. Dis.">
        <title>Revisiting the worldwide diversity of Leptospira species in the environment.</title>
        <authorList>
            <person name="Vincent A.T."/>
            <person name="Schiettekatte O."/>
            <person name="Bourhy P."/>
            <person name="Veyrier F.J."/>
            <person name="Picardeau M."/>
        </authorList>
    </citation>
    <scope>NUCLEOTIDE SEQUENCE [LARGE SCALE GENOMIC DNA]</scope>
    <source>
        <strain evidence="11">201800272</strain>
    </source>
</reference>
<dbReference type="PANTHER" id="PTHR46208:SF1">
    <property type="entry name" value="MITOCHONDRIAL IMPORT RECEPTOR SUBUNIT TOM70"/>
    <property type="match status" value="1"/>
</dbReference>
<evidence type="ECO:0000256" key="4">
    <source>
        <dbReference type="ARBA" id="ARBA00022803"/>
    </source>
</evidence>
<dbReference type="Pfam" id="PF13432">
    <property type="entry name" value="TPR_16"/>
    <property type="match status" value="1"/>
</dbReference>
<dbReference type="InterPro" id="IPR011990">
    <property type="entry name" value="TPR-like_helical_dom_sf"/>
</dbReference>
<feature type="repeat" description="TPR" evidence="8">
    <location>
        <begin position="67"/>
        <end position="100"/>
    </location>
</feature>
<evidence type="ECO:0000256" key="1">
    <source>
        <dbReference type="ARBA" id="ARBA00004167"/>
    </source>
</evidence>
<evidence type="ECO:0000256" key="9">
    <source>
        <dbReference type="SAM" id="SignalP"/>
    </source>
</evidence>
<name>A0ABY2LXY0_9LEPT</name>
<dbReference type="Pfam" id="PF13174">
    <property type="entry name" value="TPR_6"/>
    <property type="match status" value="1"/>
</dbReference>
<dbReference type="Gene3D" id="1.25.40.10">
    <property type="entry name" value="Tetratricopeptide repeat domain"/>
    <property type="match status" value="1"/>
</dbReference>
<sequence length="206" mass="24049">MKNKKRTNSIMLFLVLFFVSLIQFSNCNSAESANDHFQNGKREFLEKNLEKAKLEFQIAVDENPKSISSYIMLGKTLYYLGDFQGSLDILRKAKSKFPENPTIDFWISKNYLVVETDLSKAKEHLLNILELDDLHFEAYYYLAKINEKEGNIKEALLYYNKAKMIKKSFEKVHKDLGNLYLKAGMIERANEELAKVEKLENKKVKK</sequence>
<keyword evidence="11" id="KW-1185">Reference proteome</keyword>
<feature type="chain" id="PRO_5047075233" description="Tetratricopeptide repeat protein" evidence="9">
    <location>
        <begin position="30"/>
        <end position="206"/>
    </location>
</feature>
<evidence type="ECO:0000256" key="6">
    <source>
        <dbReference type="ARBA" id="ARBA00023136"/>
    </source>
</evidence>
<dbReference type="InterPro" id="IPR019734">
    <property type="entry name" value="TPR_rpt"/>
</dbReference>
<keyword evidence="5" id="KW-1133">Transmembrane helix</keyword>
<dbReference type="SMART" id="SM00028">
    <property type="entry name" value="TPR"/>
    <property type="match status" value="4"/>
</dbReference>
<protein>
    <recommendedName>
        <fullName evidence="12">Tetratricopeptide repeat protein</fullName>
    </recommendedName>
</protein>
<dbReference type="EMBL" id="RQFU01000020">
    <property type="protein sequence ID" value="TGL17930.1"/>
    <property type="molecule type" value="Genomic_DNA"/>
</dbReference>
<evidence type="ECO:0000313" key="10">
    <source>
        <dbReference type="EMBL" id="TGL17930.1"/>
    </source>
</evidence>
<keyword evidence="9" id="KW-0732">Signal</keyword>
<comment type="subcellular location">
    <subcellularLocation>
        <location evidence="1">Membrane</location>
        <topology evidence="1">Single-pass membrane protein</topology>
    </subcellularLocation>
</comment>
<keyword evidence="4 8" id="KW-0802">TPR repeat</keyword>
<comment type="similarity">
    <text evidence="7">Belongs to the Tom70 family.</text>
</comment>
<dbReference type="PROSITE" id="PS50005">
    <property type="entry name" value="TPR"/>
    <property type="match status" value="1"/>
</dbReference>
<organism evidence="10 11">
    <name type="scientific">Leptospira yanagawae</name>
    <dbReference type="NCBI Taxonomy" id="293069"/>
    <lineage>
        <taxon>Bacteria</taxon>
        <taxon>Pseudomonadati</taxon>
        <taxon>Spirochaetota</taxon>
        <taxon>Spirochaetia</taxon>
        <taxon>Leptospirales</taxon>
        <taxon>Leptospiraceae</taxon>
        <taxon>Leptospira</taxon>
    </lineage>
</organism>
<comment type="caution">
    <text evidence="10">The sequence shown here is derived from an EMBL/GenBank/DDBJ whole genome shotgun (WGS) entry which is preliminary data.</text>
</comment>
<evidence type="ECO:0000256" key="5">
    <source>
        <dbReference type="ARBA" id="ARBA00022989"/>
    </source>
</evidence>